<feature type="compositionally biased region" description="Gly residues" evidence="6">
    <location>
        <begin position="242"/>
        <end position="257"/>
    </location>
</feature>
<name>A0A1S9S123_PENBI</name>
<evidence type="ECO:0000256" key="5">
    <source>
        <dbReference type="PROSITE-ProRule" id="PRU00288"/>
    </source>
</evidence>
<evidence type="ECO:0000313" key="9">
    <source>
        <dbReference type="Proteomes" id="UP000190744"/>
    </source>
</evidence>
<evidence type="ECO:0000256" key="6">
    <source>
        <dbReference type="SAM" id="MobiDB-lite"/>
    </source>
</evidence>
<dbReference type="PANTHER" id="PTHR46395:SF1">
    <property type="entry name" value="ADP-RIBOSYLATION FACTOR GTPASE-ACTIVATING PROTEIN 1"/>
    <property type="match status" value="1"/>
</dbReference>
<protein>
    <submittedName>
        <fullName evidence="8">Zinc finger protein gcs1</fullName>
    </submittedName>
</protein>
<evidence type="ECO:0000259" key="7">
    <source>
        <dbReference type="PROSITE" id="PS50115"/>
    </source>
</evidence>
<feature type="domain" description="Arf-GAP" evidence="7">
    <location>
        <begin position="13"/>
        <end position="136"/>
    </location>
</feature>
<sequence>MSSRMWEVDPETKTKLLQISKTNGNDRCCDCGAPSPQWASPKFGTFICLNCAGTHRGLGVHISFVRSITMDAFKHAEIQRMELGGNEPWKSFYDAHTVTISEGRTFEDSTIKERYEGDAGEEWKERLSCKVEGREYVPGQEKKNNTPASRSSTPMSLSGAGAGVTGGARTGSPAASSIRSHDSQRSGAPTKKEQNEAYFAKLGNDNATRSDALPPSQGGKFTGFGGGLPPSTAAERRSSPFGGFGGWGGGGGGGAGSGPALDDLQKDPLGTLTKGLGWFASTVGKSAKQVNESYLQPTAKQLAESDFAAQARVQAATWGQNLQTGVRGAADQFNRFVEGPEDGRAGAGRSRVEPERRDFWDDFSSLGSQEQNGHQRSGSRSDVIGTAAMRKGPAATPLSNSTTPISSETTASAGKDHGATGAATATTKGKDEWDDNW</sequence>
<dbReference type="SMART" id="SM00105">
    <property type="entry name" value="ArfGap"/>
    <property type="match status" value="1"/>
</dbReference>
<evidence type="ECO:0000256" key="1">
    <source>
        <dbReference type="ARBA" id="ARBA00022468"/>
    </source>
</evidence>
<dbReference type="FunFam" id="1.10.220.150:FF:000014">
    <property type="entry name" value="ADP-ribosylation factor GTPase-activating protein"/>
    <property type="match status" value="1"/>
</dbReference>
<evidence type="ECO:0000313" key="8">
    <source>
        <dbReference type="EMBL" id="OOQ91220.1"/>
    </source>
</evidence>
<reference evidence="9" key="1">
    <citation type="submission" date="2015-09" db="EMBL/GenBank/DDBJ databases">
        <authorList>
            <person name="Fill T.P."/>
            <person name="Baretta J.F."/>
            <person name="de Almeida L.G."/>
            <person name="Rocha M."/>
            <person name="de Souza D.H."/>
            <person name="Malavazi I."/>
            <person name="Cerdeira L.T."/>
            <person name="Hong H."/>
            <person name="Samborskyy M."/>
            <person name="de Vasconcelos A.T."/>
            <person name="Leadlay P."/>
            <person name="Rodrigues-Filho E."/>
        </authorList>
    </citation>
    <scope>NUCLEOTIDE SEQUENCE [LARGE SCALE GENOMIC DNA]</scope>
    <source>
        <strain evidence="9">LaBioMMi 136</strain>
    </source>
</reference>
<dbReference type="EMBL" id="LJBN01000013">
    <property type="protein sequence ID" value="OOQ91220.1"/>
    <property type="molecule type" value="Genomic_DNA"/>
</dbReference>
<comment type="caution">
    <text evidence="8">The sequence shown here is derived from an EMBL/GenBank/DDBJ whole genome shotgun (WGS) entry which is preliminary data.</text>
</comment>
<gene>
    <name evidence="8" type="ORF">PEBR_01447</name>
</gene>
<dbReference type="GO" id="GO:0005096">
    <property type="term" value="F:GTPase activator activity"/>
    <property type="evidence" value="ECO:0007669"/>
    <property type="project" value="UniProtKB-KW"/>
</dbReference>
<evidence type="ECO:0000256" key="2">
    <source>
        <dbReference type="ARBA" id="ARBA00022723"/>
    </source>
</evidence>
<dbReference type="GO" id="GO:0032012">
    <property type="term" value="P:regulation of ARF protein signal transduction"/>
    <property type="evidence" value="ECO:0007669"/>
    <property type="project" value="TreeGrafter"/>
</dbReference>
<organism evidence="8 9">
    <name type="scientific">Penicillium brasilianum</name>
    <dbReference type="NCBI Taxonomy" id="104259"/>
    <lineage>
        <taxon>Eukaryota</taxon>
        <taxon>Fungi</taxon>
        <taxon>Dikarya</taxon>
        <taxon>Ascomycota</taxon>
        <taxon>Pezizomycotina</taxon>
        <taxon>Eurotiomycetes</taxon>
        <taxon>Eurotiomycetidae</taxon>
        <taxon>Eurotiales</taxon>
        <taxon>Aspergillaceae</taxon>
        <taxon>Penicillium</taxon>
    </lineage>
</organism>
<dbReference type="Gene3D" id="1.10.220.150">
    <property type="entry name" value="Arf GTPase activating protein"/>
    <property type="match status" value="1"/>
</dbReference>
<dbReference type="PRINTS" id="PR00405">
    <property type="entry name" value="REVINTRACTNG"/>
</dbReference>
<dbReference type="Proteomes" id="UP000190744">
    <property type="component" value="Unassembled WGS sequence"/>
</dbReference>
<evidence type="ECO:0000256" key="3">
    <source>
        <dbReference type="ARBA" id="ARBA00022771"/>
    </source>
</evidence>
<dbReference type="InterPro" id="IPR001164">
    <property type="entry name" value="ArfGAP_dom"/>
</dbReference>
<dbReference type="GO" id="GO:0008270">
    <property type="term" value="F:zinc ion binding"/>
    <property type="evidence" value="ECO:0007669"/>
    <property type="project" value="UniProtKB-KW"/>
</dbReference>
<proteinExistence type="predicted"/>
<feature type="compositionally biased region" description="Basic and acidic residues" evidence="6">
    <location>
        <begin position="179"/>
        <end position="192"/>
    </location>
</feature>
<dbReference type="InterPro" id="IPR038508">
    <property type="entry name" value="ArfGAP_dom_sf"/>
</dbReference>
<feature type="compositionally biased region" description="Gly residues" evidence="6">
    <location>
        <begin position="160"/>
        <end position="169"/>
    </location>
</feature>
<dbReference type="SUPFAM" id="SSF57863">
    <property type="entry name" value="ArfGap/RecO-like zinc finger"/>
    <property type="match status" value="1"/>
</dbReference>
<dbReference type="AlphaFoldDB" id="A0A1S9S123"/>
<keyword evidence="4" id="KW-0862">Zinc</keyword>
<feature type="region of interest" description="Disordered" evidence="6">
    <location>
        <begin position="134"/>
        <end position="192"/>
    </location>
</feature>
<feature type="region of interest" description="Disordered" evidence="6">
    <location>
        <begin position="206"/>
        <end position="266"/>
    </location>
</feature>
<dbReference type="InterPro" id="IPR037278">
    <property type="entry name" value="ARFGAP/RecO"/>
</dbReference>
<evidence type="ECO:0000256" key="4">
    <source>
        <dbReference type="ARBA" id="ARBA00022833"/>
    </source>
</evidence>
<feature type="compositionally biased region" description="Basic and acidic residues" evidence="6">
    <location>
        <begin position="350"/>
        <end position="360"/>
    </location>
</feature>
<dbReference type="GO" id="GO:0000139">
    <property type="term" value="C:Golgi membrane"/>
    <property type="evidence" value="ECO:0007669"/>
    <property type="project" value="TreeGrafter"/>
</dbReference>
<dbReference type="PANTHER" id="PTHR46395">
    <property type="entry name" value="ADP-RIBOSYLATION FACTOR GTPASE-ACTIVATING PROTEIN 1"/>
    <property type="match status" value="1"/>
</dbReference>
<feature type="compositionally biased region" description="Polar residues" evidence="6">
    <location>
        <begin position="365"/>
        <end position="380"/>
    </location>
</feature>
<feature type="compositionally biased region" description="Polar residues" evidence="6">
    <location>
        <begin position="397"/>
        <end position="412"/>
    </location>
</feature>
<dbReference type="CDD" id="cd08830">
    <property type="entry name" value="ArfGap_ArfGap1"/>
    <property type="match status" value="1"/>
</dbReference>
<feature type="region of interest" description="Disordered" evidence="6">
    <location>
        <begin position="333"/>
        <end position="437"/>
    </location>
</feature>
<dbReference type="GO" id="GO:0030100">
    <property type="term" value="P:regulation of endocytosis"/>
    <property type="evidence" value="ECO:0007669"/>
    <property type="project" value="TreeGrafter"/>
</dbReference>
<dbReference type="Pfam" id="PF01412">
    <property type="entry name" value="ArfGap"/>
    <property type="match status" value="1"/>
</dbReference>
<keyword evidence="1" id="KW-0343">GTPase activation</keyword>
<feature type="compositionally biased region" description="Basic and acidic residues" evidence="6">
    <location>
        <begin position="134"/>
        <end position="144"/>
    </location>
</feature>
<feature type="compositionally biased region" description="Polar residues" evidence="6">
    <location>
        <begin position="145"/>
        <end position="156"/>
    </location>
</feature>
<keyword evidence="2" id="KW-0479">Metal-binding</keyword>
<dbReference type="PROSITE" id="PS50115">
    <property type="entry name" value="ARFGAP"/>
    <property type="match status" value="1"/>
</dbReference>
<keyword evidence="3 5" id="KW-0863">Zinc-finger</keyword>
<accession>A0A1S9S123</accession>